<evidence type="ECO:0000313" key="1">
    <source>
        <dbReference type="EMBL" id="VEP15052.1"/>
    </source>
</evidence>
<accession>A0A563VUA5</accession>
<organism evidence="1 2">
    <name type="scientific">Hyella patelloides LEGE 07179</name>
    <dbReference type="NCBI Taxonomy" id="945734"/>
    <lineage>
        <taxon>Bacteria</taxon>
        <taxon>Bacillati</taxon>
        <taxon>Cyanobacteriota</taxon>
        <taxon>Cyanophyceae</taxon>
        <taxon>Pleurocapsales</taxon>
        <taxon>Hyellaceae</taxon>
        <taxon>Hyella</taxon>
    </lineage>
</organism>
<dbReference type="AlphaFoldDB" id="A0A563VUA5"/>
<reference evidence="1 2" key="1">
    <citation type="submission" date="2019-01" db="EMBL/GenBank/DDBJ databases">
        <authorList>
            <person name="Brito A."/>
        </authorList>
    </citation>
    <scope>NUCLEOTIDE SEQUENCE [LARGE SCALE GENOMIC DNA]</scope>
    <source>
        <strain evidence="1">1</strain>
    </source>
</reference>
<sequence>MVASQVDFSSLASETVAKIDIYPFSQEFLVYETAQHRASAFLRD</sequence>
<evidence type="ECO:0000313" key="2">
    <source>
        <dbReference type="Proteomes" id="UP000320055"/>
    </source>
</evidence>
<name>A0A563VUA5_9CYAN</name>
<gene>
    <name evidence="1" type="ORF">H1P_3020004</name>
</gene>
<dbReference type="Proteomes" id="UP000320055">
    <property type="component" value="Unassembled WGS sequence"/>
</dbReference>
<keyword evidence="2" id="KW-1185">Reference proteome</keyword>
<protein>
    <submittedName>
        <fullName evidence="1">Uncharacterized protein</fullName>
    </submittedName>
</protein>
<dbReference type="EMBL" id="CAACVJ010000227">
    <property type="protein sequence ID" value="VEP15052.1"/>
    <property type="molecule type" value="Genomic_DNA"/>
</dbReference>
<proteinExistence type="predicted"/>